<dbReference type="Proteomes" id="UP000019364">
    <property type="component" value="Unassembled WGS sequence"/>
</dbReference>
<comment type="caution">
    <text evidence="1">The sequence shown here is derived from an EMBL/GenBank/DDBJ whole genome shotgun (WGS) entry which is preliminary data.</text>
</comment>
<accession>W7YUL9</accession>
<evidence type="ECO:0000313" key="1">
    <source>
        <dbReference type="EMBL" id="GAF10918.1"/>
    </source>
</evidence>
<gene>
    <name evidence="1" type="ORF">JCM16418_5155</name>
</gene>
<dbReference type="RefSeq" id="WP_036653811.1">
    <property type="nucleotide sequence ID" value="NZ_BAVZ01000051.1"/>
</dbReference>
<keyword evidence="2" id="KW-1185">Reference proteome</keyword>
<name>W7YUL9_9BACL</name>
<dbReference type="STRING" id="1236976.JCM16418_5155"/>
<reference evidence="1 2" key="1">
    <citation type="journal article" date="2014" name="Genome Announc.">
        <title>Draft Genome Sequence of Paenibacillus pini JCM 16418T, Isolated from the Rhizosphere of Pine Tree.</title>
        <authorList>
            <person name="Yuki M."/>
            <person name="Oshima K."/>
            <person name="Suda W."/>
            <person name="Oshida Y."/>
            <person name="Kitamura K."/>
            <person name="Iida Y."/>
            <person name="Hattori M."/>
            <person name="Ohkuma M."/>
        </authorList>
    </citation>
    <scope>NUCLEOTIDE SEQUENCE [LARGE SCALE GENOMIC DNA]</scope>
    <source>
        <strain evidence="1 2">JCM 16418</strain>
    </source>
</reference>
<protein>
    <submittedName>
        <fullName evidence="1">Uncharacterized protein</fullName>
    </submittedName>
</protein>
<sequence>MHNKTWLSFILDRCWNALSEEDRDLFLVHIFDNLSAEKQMEFISELINKEDDSWGVIETIGKEEIEKYRQYIK</sequence>
<evidence type="ECO:0000313" key="2">
    <source>
        <dbReference type="Proteomes" id="UP000019364"/>
    </source>
</evidence>
<dbReference type="EMBL" id="BAVZ01000051">
    <property type="protein sequence ID" value="GAF10918.1"/>
    <property type="molecule type" value="Genomic_DNA"/>
</dbReference>
<dbReference type="AlphaFoldDB" id="W7YUL9"/>
<proteinExistence type="predicted"/>
<organism evidence="1 2">
    <name type="scientific">Paenibacillus pini JCM 16418</name>
    <dbReference type="NCBI Taxonomy" id="1236976"/>
    <lineage>
        <taxon>Bacteria</taxon>
        <taxon>Bacillati</taxon>
        <taxon>Bacillota</taxon>
        <taxon>Bacilli</taxon>
        <taxon>Bacillales</taxon>
        <taxon>Paenibacillaceae</taxon>
        <taxon>Paenibacillus</taxon>
    </lineage>
</organism>